<gene>
    <name evidence="2" type="ORF">PRZ48_001693</name>
</gene>
<proteinExistence type="predicted"/>
<accession>A0ABR0F3U0</accession>
<dbReference type="EMBL" id="JAXOVC010000001">
    <property type="protein sequence ID" value="KAK4507958.1"/>
    <property type="molecule type" value="Genomic_DNA"/>
</dbReference>
<comment type="caution">
    <text evidence="2">The sequence shown here is derived from an EMBL/GenBank/DDBJ whole genome shotgun (WGS) entry which is preliminary data.</text>
</comment>
<dbReference type="CDD" id="cd09917">
    <property type="entry name" value="F-box_SF"/>
    <property type="match status" value="1"/>
</dbReference>
<evidence type="ECO:0000313" key="3">
    <source>
        <dbReference type="Proteomes" id="UP001305779"/>
    </source>
</evidence>
<evidence type="ECO:0000313" key="2">
    <source>
        <dbReference type="EMBL" id="KAK4507958.1"/>
    </source>
</evidence>
<feature type="region of interest" description="Disordered" evidence="1">
    <location>
        <begin position="442"/>
        <end position="466"/>
    </location>
</feature>
<sequence>MNANNHAVQPANQPANPPANQAANQAAGNQANLNNIFNNLGVNFQSLVASTLRQYPRRMPAQPQGSIAYRRGRFPFPSVTDLANWALANAIKRELINLQNSVVILRRTVETDEETEPQVHACLKQSQESILKLDRLLHIILDAIPIEARPNASSSVKAQKVFDVAELLEKILLNLDYHDFMCAMRVNRTFAQAFRRSTRIQQVMGLRPITDGSPFSPVATAFFVSRGCIVRLEDHHRYGHQVQDNEVVLSAIFNGSSPFEEHPLPRLSQNFRDTLICQPPVKQMRVRAGCCEDPLFRRRHHNTLQPHPQSLASLTDRDEEMRQLHSIDSETGITLGQILDETQRLRDEHRYCPDAYPGLHRDNGTVDVHVHFETILRLPRDDPVLVSNRRSKAAFDFEQKDFAAKDQKIQRYIAAKQSARDNGEPIPTLQEWEARSLVTNVEEVGDEGEASHDDQLEQQQEQEQEQ</sequence>
<evidence type="ECO:0000256" key="1">
    <source>
        <dbReference type="SAM" id="MobiDB-lite"/>
    </source>
</evidence>
<name>A0ABR0F3U0_ZASCE</name>
<dbReference type="Proteomes" id="UP001305779">
    <property type="component" value="Unassembled WGS sequence"/>
</dbReference>
<keyword evidence="3" id="KW-1185">Reference proteome</keyword>
<reference evidence="2 3" key="1">
    <citation type="journal article" date="2023" name="G3 (Bethesda)">
        <title>A chromosome-level genome assembly of Zasmidium syzygii isolated from banana leaves.</title>
        <authorList>
            <person name="van Westerhoven A.C."/>
            <person name="Mehrabi R."/>
            <person name="Talebi R."/>
            <person name="Steentjes M.B.F."/>
            <person name="Corcolon B."/>
            <person name="Chong P.A."/>
            <person name="Kema G.H.J."/>
            <person name="Seidl M.F."/>
        </authorList>
    </citation>
    <scope>NUCLEOTIDE SEQUENCE [LARGE SCALE GENOMIC DNA]</scope>
    <source>
        <strain evidence="2 3">P124</strain>
    </source>
</reference>
<feature type="region of interest" description="Disordered" evidence="1">
    <location>
        <begin position="1"/>
        <end position="25"/>
    </location>
</feature>
<organism evidence="2 3">
    <name type="scientific">Zasmidium cellare</name>
    <name type="common">Wine cellar mold</name>
    <name type="synonym">Racodium cellare</name>
    <dbReference type="NCBI Taxonomy" id="395010"/>
    <lineage>
        <taxon>Eukaryota</taxon>
        <taxon>Fungi</taxon>
        <taxon>Dikarya</taxon>
        <taxon>Ascomycota</taxon>
        <taxon>Pezizomycotina</taxon>
        <taxon>Dothideomycetes</taxon>
        <taxon>Dothideomycetidae</taxon>
        <taxon>Mycosphaerellales</taxon>
        <taxon>Mycosphaerellaceae</taxon>
        <taxon>Zasmidium</taxon>
    </lineage>
</organism>
<evidence type="ECO:0008006" key="4">
    <source>
        <dbReference type="Google" id="ProtNLM"/>
    </source>
</evidence>
<protein>
    <recommendedName>
        <fullName evidence="4">F-box domain-containing protein</fullName>
    </recommendedName>
</protein>